<evidence type="ECO:0000313" key="4">
    <source>
        <dbReference type="Proteomes" id="UP001220610"/>
    </source>
</evidence>
<dbReference type="Gene3D" id="1.20.1600.10">
    <property type="entry name" value="Outer membrane efflux proteins (OEP)"/>
    <property type="match status" value="1"/>
</dbReference>
<comment type="subcellular location">
    <subcellularLocation>
        <location evidence="2">Cell membrane</location>
        <topology evidence="2">Lipid-anchor</topology>
    </subcellularLocation>
</comment>
<proteinExistence type="inferred from homology"/>
<dbReference type="InterPro" id="IPR003423">
    <property type="entry name" value="OMP_efflux"/>
</dbReference>
<gene>
    <name evidence="3" type="ORF">P0Y53_17145</name>
</gene>
<dbReference type="Gene3D" id="2.20.200.10">
    <property type="entry name" value="Outer membrane efflux proteins (OEP)"/>
    <property type="match status" value="1"/>
</dbReference>
<name>A0AAJ5WNY8_9BACT</name>
<dbReference type="AlphaFoldDB" id="A0AAJ5WNY8"/>
<dbReference type="PANTHER" id="PTHR30203">
    <property type="entry name" value="OUTER MEMBRANE CATION EFFLUX PROTEIN"/>
    <property type="match status" value="1"/>
</dbReference>
<comment type="similarity">
    <text evidence="1 2">Belongs to the outer membrane factor (OMF) (TC 1.B.17) family.</text>
</comment>
<dbReference type="Proteomes" id="UP001220610">
    <property type="component" value="Chromosome"/>
</dbReference>
<keyword evidence="2" id="KW-1134">Transmembrane beta strand</keyword>
<dbReference type="GO" id="GO:0015562">
    <property type="term" value="F:efflux transmembrane transporter activity"/>
    <property type="evidence" value="ECO:0007669"/>
    <property type="project" value="InterPro"/>
</dbReference>
<keyword evidence="2" id="KW-0449">Lipoprotein</keyword>
<dbReference type="GO" id="GO:0005886">
    <property type="term" value="C:plasma membrane"/>
    <property type="evidence" value="ECO:0007669"/>
    <property type="project" value="UniProtKB-SubCell"/>
</dbReference>
<organism evidence="3 4">
    <name type="scientific">Candidatus Pseudobacter hemicellulosilyticus</name>
    <dbReference type="NCBI Taxonomy" id="3121375"/>
    <lineage>
        <taxon>Bacteria</taxon>
        <taxon>Pseudomonadati</taxon>
        <taxon>Bacteroidota</taxon>
        <taxon>Chitinophagia</taxon>
        <taxon>Chitinophagales</taxon>
        <taxon>Chitinophagaceae</taxon>
        <taxon>Pseudobacter</taxon>
    </lineage>
</organism>
<reference evidence="3" key="1">
    <citation type="submission" date="2023-03" db="EMBL/GenBank/DDBJ databases">
        <title>Andean soil-derived lignocellulolytic bacterial consortium as a source of novel taxa and putative plastic-active enzymes.</title>
        <authorList>
            <person name="Diaz-Garcia L."/>
            <person name="Chuvochina M."/>
            <person name="Feuerriegel G."/>
            <person name="Bunk B."/>
            <person name="Sproer C."/>
            <person name="Streit W.R."/>
            <person name="Rodriguez L.M."/>
            <person name="Overmann J."/>
            <person name="Jimenez D.J."/>
        </authorList>
    </citation>
    <scope>NUCLEOTIDE SEQUENCE</scope>
    <source>
        <strain evidence="3">MAG 7</strain>
    </source>
</reference>
<evidence type="ECO:0000256" key="1">
    <source>
        <dbReference type="ARBA" id="ARBA00007613"/>
    </source>
</evidence>
<evidence type="ECO:0000256" key="2">
    <source>
        <dbReference type="RuleBase" id="RU362097"/>
    </source>
</evidence>
<keyword evidence="2" id="KW-0564">Palmitate</keyword>
<dbReference type="SUPFAM" id="SSF56954">
    <property type="entry name" value="Outer membrane efflux proteins (OEP)"/>
    <property type="match status" value="1"/>
</dbReference>
<evidence type="ECO:0000313" key="3">
    <source>
        <dbReference type="EMBL" id="WEK34216.1"/>
    </source>
</evidence>
<accession>A0AAJ5WNY8</accession>
<dbReference type="Pfam" id="PF02321">
    <property type="entry name" value="OEP"/>
    <property type="match status" value="2"/>
</dbReference>
<dbReference type="PANTHER" id="PTHR30203:SF33">
    <property type="entry name" value="BLR4455 PROTEIN"/>
    <property type="match status" value="1"/>
</dbReference>
<keyword evidence="2" id="KW-0812">Transmembrane</keyword>
<dbReference type="NCBIfam" id="TIGR01845">
    <property type="entry name" value="outer_NodT"/>
    <property type="match status" value="1"/>
</dbReference>
<dbReference type="InterPro" id="IPR010131">
    <property type="entry name" value="MdtP/NodT-like"/>
</dbReference>
<sequence length="473" mass="52135">MQTMITGKRWIGLPLVLLILAGCRVGRNYQQPELLLPQQFSTTSFADTSSIADLPWEQLFTDTTLQRLIRNGLTYNHDLLAAIKRIEMAQSQVKQARLSQLPTLNLNVTGQYNRPSDNSLNGLSASSFLGKSHIENYQAFLNLSWEADIWGKIRRQQETTLAQYLQTQEAAKAVQTQLVAGIAQGYYNLLMLDQQLGIARRNLQLNDTFVNVTRFLLDGGMVSNLAVQQAEAQRSTTALLVPQLEEQIALQENNLQLLTGQLPGSITRAGDLSDIPLQTGLSTGIPVAMVSRRPDVRATEMALVAANAQVGVAQASMYPGLTITAGGGLESFKSSNWFNIPGSLFGLAAGTVLQPVFQQRMLRTRFEIAQKEREEAVIRFRQSVLTAATEVSNALVQTDKLQAQHAIASQRADTLQVAVQHAQLLFKSDMANYLEVITAQSNALQAELELVNIRRNQLATVVELYRSLGGGWK</sequence>
<protein>
    <submittedName>
        <fullName evidence="3">Efflux transporter outer membrane subunit</fullName>
    </submittedName>
</protein>
<dbReference type="EMBL" id="CP119311">
    <property type="protein sequence ID" value="WEK34216.1"/>
    <property type="molecule type" value="Genomic_DNA"/>
</dbReference>
<keyword evidence="2" id="KW-0472">Membrane</keyword>